<keyword evidence="5 7" id="KW-0472">Membrane</keyword>
<feature type="domain" description="TMC" evidence="8">
    <location>
        <begin position="1266"/>
        <end position="1373"/>
    </location>
</feature>
<feature type="transmembrane region" description="Helical" evidence="7">
    <location>
        <begin position="1377"/>
        <end position="1400"/>
    </location>
</feature>
<comment type="similarity">
    <text evidence="2">Belongs to the TMC family.</text>
</comment>
<evidence type="ECO:0000256" key="6">
    <source>
        <dbReference type="SAM" id="MobiDB-lite"/>
    </source>
</evidence>
<comment type="caution">
    <text evidence="9">The sequence shown here is derived from an EMBL/GenBank/DDBJ whole genome shotgun (WGS) entry which is preliminary data.</text>
</comment>
<sequence length="1529" mass="173541">MGRFRIPNSPLERLPSRAMNNRITPVIDTEAVLADNNNGGSWPADHEKGDQLAGTAGDLPSYRSQRSIHDSSSARKRNSIRRASLLDNQSEILDIEGFTNDTDVVPRSRVLASPIPLKLRYAKLVKNDKANKVKRISGWKAFKLKVAMSWKSTTSALSQWSRDYELWKGHLKEVEGRFGSGVLSFFVLMKQMLFLNIVSFLLEFGLVSIPTIIANTDVNSQSSTNTCSIDQSSLENASVGDMAVDFISGKGWVNATLMFYAGYPASKLIFDSGVVYNLPLAYLLVGMFYFLIILFTMVHRLTKGLEASFSNQLGTTPFCNQVLAGWDFCITEEKTAKLIGENFVQSVRAYIAEEERKNKVKSRSQKAKCLLSALRCFISFLVFALLGGAIYLIYLSVDVSTNPHYLQMAWEKHPRLVQLMNFAPSLTITILNVLLPFIFKKLCLFEDWSPSFEVTINMCRMVVLRMTSLVVLMITLYTTVNDRCGNEPSTCCQQNWENQIASQMYTLIWTDFFVHVFTLLVVNTIKKLLYKYVSYFRKLGLPEFDIAKEVLGLAYGECLIWIGTFFSPIMPAMGAVKLIIMFYLTKVSVMFSNKPPEKVYRASRYNYIVTVLLLLSVFMCICVVGWGVTRMRPSCLGPFSNKYCIDDARIFDVLTEEMNSWPPVVRELIGYGTTATFLFPILTVVCLMLFYFKSLTTYLMDVIETLKDQIALEGRDKTVLKRKLASSRTASTSAVNHDIFSTSNNAQQATSPQRGFLMFGDRPGNSVNQVSSHFCCLAMNGRVTPLVDMSKSLEMHNMYSPGRQYQEYDASDDARDINRGLRQLPSRSAHRSLHNTSTRRRGSSSVRRGSVRAAKDVEVINIEDYTDEMGEDEMVDPKEINQPMSAKRRYKKSVKNFQRQKHISRWKAFKLRVAMYWTMTTSSISEWSHDLELWKGHFKEVEGRFGNGVLSFFVFLKWLMFLNLVIFFLEFGLVSLPAVIIGNITTPANSNSCNFDQLLSFSESSRSVADQVINFITGQGWINTTLMFYAGYPDTELRSEQDVEYNLPLAYLLVGGSYFFLSLILMVRNLAKNFEESYIESGGTSSSFCNKIFASWDYCISDENTAKVKSQNIVQTVRAELAEEERLLRVQNRTTGKKCRLYSLRAIISLFVTILLGGAVYAIIFAVEASTNTSNQQKAAEMGNFAQTLLSFAPSLTITVLNLVLPVLFTSLSNFEDWSPSFEVSINLFRTVLLKLASIAVLMITLYVEVGKRCSESPETCCQQNWENQIASQMYMLIWIDFFLQVVTALVVMTIWKLLYKHTSCFKKLPFGLPEFDIPKHVLTLVYGECLIWIGTFFSPIMPAMGVIKLFLVFYVEKVSLMYNNEPSQKVYQGTRSNYLFTVLLLISFLMCLVAVGWGITRVRPSCQGPFSNADCLGSKRIFGVLSDEIDSWPQWIQEIINYISTAAFIFPVLLVIGLMLYYFRSMTKSHLHMIEMLKDQLVLEGRDKRFLMEKLVHKSTRDEDTDAYDLASESTQQTGLHPTANNFF</sequence>
<feature type="transmembrane region" description="Helical" evidence="7">
    <location>
        <begin position="1188"/>
        <end position="1208"/>
    </location>
</feature>
<evidence type="ECO:0000256" key="5">
    <source>
        <dbReference type="ARBA" id="ARBA00023136"/>
    </source>
</evidence>
<dbReference type="Proteomes" id="UP001159427">
    <property type="component" value="Unassembled WGS sequence"/>
</dbReference>
<feature type="compositionally biased region" description="Basic residues" evidence="6">
    <location>
        <begin position="828"/>
        <end position="842"/>
    </location>
</feature>
<evidence type="ECO:0000256" key="7">
    <source>
        <dbReference type="SAM" id="Phobius"/>
    </source>
</evidence>
<evidence type="ECO:0000256" key="2">
    <source>
        <dbReference type="ARBA" id="ARBA00006510"/>
    </source>
</evidence>
<dbReference type="InterPro" id="IPR038900">
    <property type="entry name" value="TMC"/>
</dbReference>
<name>A0ABN8MAZ4_9CNID</name>
<evidence type="ECO:0000256" key="4">
    <source>
        <dbReference type="ARBA" id="ARBA00022989"/>
    </source>
</evidence>
<evidence type="ECO:0000259" key="8">
    <source>
        <dbReference type="Pfam" id="PF07810"/>
    </source>
</evidence>
<feature type="transmembrane region" description="Helical" evidence="7">
    <location>
        <begin position="1228"/>
        <end position="1248"/>
    </location>
</feature>
<reference evidence="9 10" key="1">
    <citation type="submission" date="2022-05" db="EMBL/GenBank/DDBJ databases">
        <authorList>
            <consortium name="Genoscope - CEA"/>
            <person name="William W."/>
        </authorList>
    </citation>
    <scope>NUCLEOTIDE SEQUENCE [LARGE SCALE GENOMIC DNA]</scope>
</reference>
<feature type="region of interest" description="Disordered" evidence="6">
    <location>
        <begin position="821"/>
        <end position="851"/>
    </location>
</feature>
<feature type="transmembrane region" description="Helical" evidence="7">
    <location>
        <begin position="1331"/>
        <end position="1356"/>
    </location>
</feature>
<keyword evidence="4 7" id="KW-1133">Transmembrane helix</keyword>
<feature type="transmembrane region" description="Helical" evidence="7">
    <location>
        <begin position="459"/>
        <end position="480"/>
    </location>
</feature>
<feature type="transmembrane region" description="Helical" evidence="7">
    <location>
        <begin position="1440"/>
        <end position="1464"/>
    </location>
</feature>
<evidence type="ECO:0000313" key="9">
    <source>
        <dbReference type="EMBL" id="CAH3025197.1"/>
    </source>
</evidence>
<feature type="region of interest" description="Disordered" evidence="6">
    <location>
        <begin position="34"/>
        <end position="80"/>
    </location>
</feature>
<feature type="transmembrane region" description="Helical" evidence="7">
    <location>
        <begin position="668"/>
        <end position="692"/>
    </location>
</feature>
<protein>
    <recommendedName>
        <fullName evidence="8">TMC domain-containing protein</fullName>
    </recommendedName>
</protein>
<keyword evidence="10" id="KW-1185">Reference proteome</keyword>
<feature type="domain" description="TMC" evidence="8">
    <location>
        <begin position="496"/>
        <end position="603"/>
    </location>
</feature>
<organism evidence="9 10">
    <name type="scientific">Porites evermanni</name>
    <dbReference type="NCBI Taxonomy" id="104178"/>
    <lineage>
        <taxon>Eukaryota</taxon>
        <taxon>Metazoa</taxon>
        <taxon>Cnidaria</taxon>
        <taxon>Anthozoa</taxon>
        <taxon>Hexacorallia</taxon>
        <taxon>Scleractinia</taxon>
        <taxon>Fungiina</taxon>
        <taxon>Poritidae</taxon>
        <taxon>Porites</taxon>
    </lineage>
</organism>
<feature type="transmembrane region" description="Helical" evidence="7">
    <location>
        <begin position="1146"/>
        <end position="1167"/>
    </location>
</feature>
<feature type="transmembrane region" description="Helical" evidence="7">
    <location>
        <begin position="605"/>
        <end position="628"/>
    </location>
</feature>
<dbReference type="InterPro" id="IPR012496">
    <property type="entry name" value="TMC_dom"/>
</dbReference>
<comment type="subcellular location">
    <subcellularLocation>
        <location evidence="1">Membrane</location>
        <topology evidence="1">Multi-pass membrane protein</topology>
    </subcellularLocation>
</comment>
<dbReference type="PANTHER" id="PTHR23302">
    <property type="entry name" value="TRANSMEMBRANE CHANNEL-RELATED"/>
    <property type="match status" value="1"/>
</dbReference>
<evidence type="ECO:0000313" key="10">
    <source>
        <dbReference type="Proteomes" id="UP001159427"/>
    </source>
</evidence>
<proteinExistence type="inferred from homology"/>
<gene>
    <name evidence="9" type="ORF">PEVE_00025353</name>
</gene>
<evidence type="ECO:0000256" key="1">
    <source>
        <dbReference type="ARBA" id="ARBA00004141"/>
    </source>
</evidence>
<feature type="transmembrane region" description="Helical" evidence="7">
    <location>
        <begin position="369"/>
        <end position="396"/>
    </location>
</feature>
<dbReference type="EMBL" id="CALNXI010000341">
    <property type="protein sequence ID" value="CAH3025197.1"/>
    <property type="molecule type" value="Genomic_DNA"/>
</dbReference>
<keyword evidence="3 7" id="KW-0812">Transmembrane</keyword>
<evidence type="ECO:0000256" key="3">
    <source>
        <dbReference type="ARBA" id="ARBA00022692"/>
    </source>
</evidence>
<feature type="transmembrane region" description="Helical" evidence="7">
    <location>
        <begin position="1047"/>
        <end position="1067"/>
    </location>
</feature>
<accession>A0ABN8MAZ4</accession>
<dbReference type="PANTHER" id="PTHR23302:SF24">
    <property type="entry name" value="TMC DOMAIN-CONTAINING PROTEIN"/>
    <property type="match status" value="1"/>
</dbReference>
<dbReference type="Pfam" id="PF07810">
    <property type="entry name" value="TMC"/>
    <property type="match status" value="2"/>
</dbReference>
<feature type="transmembrane region" description="Helical" evidence="7">
    <location>
        <begin position="1274"/>
        <end position="1296"/>
    </location>
</feature>
<feature type="transmembrane region" description="Helical" evidence="7">
    <location>
        <begin position="193"/>
        <end position="213"/>
    </location>
</feature>
<feature type="transmembrane region" description="Helical" evidence="7">
    <location>
        <begin position="416"/>
        <end position="439"/>
    </location>
</feature>
<feature type="transmembrane region" description="Helical" evidence="7">
    <location>
        <begin position="280"/>
        <end position="298"/>
    </location>
</feature>